<keyword evidence="6" id="KW-1185">Reference proteome</keyword>
<organism evidence="4 5">
    <name type="scientific">Erythrobacter ramosus</name>
    <dbReference type="NCBI Taxonomy" id="35811"/>
    <lineage>
        <taxon>Bacteria</taxon>
        <taxon>Pseudomonadati</taxon>
        <taxon>Pseudomonadota</taxon>
        <taxon>Alphaproteobacteria</taxon>
        <taxon>Sphingomonadales</taxon>
        <taxon>Erythrobacteraceae</taxon>
        <taxon>Erythrobacter/Porphyrobacter group</taxon>
        <taxon>Erythrobacter</taxon>
    </lineage>
</organism>
<evidence type="ECO:0000313" key="4">
    <source>
        <dbReference type="EMBL" id="MXP38722.1"/>
    </source>
</evidence>
<feature type="transmembrane region" description="Helical" evidence="2">
    <location>
        <begin position="189"/>
        <end position="207"/>
    </location>
</feature>
<sequence>MTGALTIPSWSRYSFAMKLGGALAILAAADVLLYGFGGGSVIGLFALIWLAVMVLVRPAVRNARGGWVAILCGAVFAASLIHNPGPLAGLLFLIAIGSAALLPRHVFDHAGLWCLRLTTLGVGATFWPLADAWRLASMSGHRGSVGKSMLLNIALPLIGGAMFLSLFASANPILGNAFAAIELPDFTTLIGHALLLGVTLVFVWPTLRPRALRFASERQAWLPQMPDPSVTMMLSTLVVFNAVFALENGLDLVFLWSGAPLPEGITLADYAHRGAYTLIATALLAGLFVLLALRPGSASAQTPIIRRLLLVWVAQNLLLVASSILRLLDYIDAYSLTELRIAALVWMVLVATGLVLICWRFFHGQSAAWLINANALAAGIVLAGSTMADYGAIAARWNVDHLRDPSRLDLCYLERLESSALIPLLELRSAPVGDRLRDQATYLSAEAYRKLGESQSDWQSWTLRGALRLAEAEALLAGDARKPMPATYGRMCGGEILPPPAPPIALPPPPTATLTPGEKP</sequence>
<evidence type="ECO:0000256" key="2">
    <source>
        <dbReference type="SAM" id="Phobius"/>
    </source>
</evidence>
<keyword evidence="2" id="KW-1133">Transmembrane helix</keyword>
<keyword evidence="2" id="KW-0472">Membrane</keyword>
<dbReference type="InterPro" id="IPR025291">
    <property type="entry name" value="DUF4153"/>
</dbReference>
<dbReference type="EMBL" id="WTYB01000002">
    <property type="protein sequence ID" value="MXP38722.1"/>
    <property type="molecule type" value="Genomic_DNA"/>
</dbReference>
<evidence type="ECO:0000313" key="5">
    <source>
        <dbReference type="Proteomes" id="UP000430021"/>
    </source>
</evidence>
<evidence type="ECO:0000313" key="3">
    <source>
        <dbReference type="EMBL" id="MBB3776194.1"/>
    </source>
</evidence>
<protein>
    <submittedName>
        <fullName evidence="4">DUF4173 domain-containing protein</fullName>
    </submittedName>
</protein>
<feature type="transmembrane region" description="Helical" evidence="2">
    <location>
        <begin position="340"/>
        <end position="362"/>
    </location>
</feature>
<reference evidence="4 5" key="1">
    <citation type="submission" date="2019-12" db="EMBL/GenBank/DDBJ databases">
        <title>Genomic-based taxomic classification of the family Erythrobacteraceae.</title>
        <authorList>
            <person name="Xu L."/>
        </authorList>
    </citation>
    <scope>NUCLEOTIDE SEQUENCE [LARGE SCALE GENOMIC DNA]</scope>
    <source>
        <strain evidence="4 5">JCM 10282</strain>
    </source>
</reference>
<dbReference type="RefSeq" id="WP_160760843.1">
    <property type="nucleotide sequence ID" value="NZ_BAAADZ010000010.1"/>
</dbReference>
<feature type="transmembrane region" description="Helical" evidence="2">
    <location>
        <begin position="369"/>
        <end position="388"/>
    </location>
</feature>
<proteinExistence type="predicted"/>
<dbReference type="Proteomes" id="UP000430021">
    <property type="component" value="Unassembled WGS sequence"/>
</dbReference>
<dbReference type="Pfam" id="PF13687">
    <property type="entry name" value="DUF4153"/>
    <property type="match status" value="1"/>
</dbReference>
<comment type="caution">
    <text evidence="4">The sequence shown here is derived from an EMBL/GenBank/DDBJ whole genome shotgun (WGS) entry which is preliminary data.</text>
</comment>
<dbReference type="OrthoDB" id="7280060at2"/>
<feature type="compositionally biased region" description="Pro residues" evidence="1">
    <location>
        <begin position="498"/>
        <end position="511"/>
    </location>
</feature>
<evidence type="ECO:0000256" key="1">
    <source>
        <dbReference type="SAM" id="MobiDB-lite"/>
    </source>
</evidence>
<feature type="transmembrane region" description="Helical" evidence="2">
    <location>
        <begin position="67"/>
        <end position="98"/>
    </location>
</feature>
<feature type="transmembrane region" description="Helical" evidence="2">
    <location>
        <begin position="150"/>
        <end position="169"/>
    </location>
</feature>
<feature type="transmembrane region" description="Helical" evidence="2">
    <location>
        <begin position="308"/>
        <end position="328"/>
    </location>
</feature>
<accession>A0A6I4UIK8</accession>
<gene>
    <name evidence="3" type="ORF">FHS52_002163</name>
    <name evidence="4" type="ORF">GRI59_08895</name>
</gene>
<feature type="transmembrane region" description="Helical" evidence="2">
    <location>
        <begin position="275"/>
        <end position="296"/>
    </location>
</feature>
<dbReference type="Proteomes" id="UP000548685">
    <property type="component" value="Unassembled WGS sequence"/>
</dbReference>
<dbReference type="EMBL" id="JACICE010000002">
    <property type="protein sequence ID" value="MBB3776194.1"/>
    <property type="molecule type" value="Genomic_DNA"/>
</dbReference>
<reference evidence="3 6" key="2">
    <citation type="submission" date="2020-08" db="EMBL/GenBank/DDBJ databases">
        <title>Genomic Encyclopedia of Type Strains, Phase IV (KMG-IV): sequencing the most valuable type-strain genomes for metagenomic binning, comparative biology and taxonomic classification.</title>
        <authorList>
            <person name="Goeker M."/>
        </authorList>
    </citation>
    <scope>NUCLEOTIDE SEQUENCE [LARGE SCALE GENOMIC DNA]</scope>
    <source>
        <strain evidence="3 6">DSM 8510</strain>
    </source>
</reference>
<dbReference type="AlphaFoldDB" id="A0A6I4UIK8"/>
<feature type="region of interest" description="Disordered" evidence="1">
    <location>
        <begin position="498"/>
        <end position="520"/>
    </location>
</feature>
<keyword evidence="2" id="KW-0812">Transmembrane</keyword>
<feature type="transmembrane region" description="Helical" evidence="2">
    <location>
        <begin position="15"/>
        <end position="36"/>
    </location>
</feature>
<evidence type="ECO:0000313" key="6">
    <source>
        <dbReference type="Proteomes" id="UP000548685"/>
    </source>
</evidence>
<name>A0A6I4UIK8_9SPHN</name>
<feature type="transmembrane region" description="Helical" evidence="2">
    <location>
        <begin position="42"/>
        <end position="60"/>
    </location>
</feature>